<keyword evidence="6" id="KW-0472">Membrane</keyword>
<dbReference type="OMA" id="MNCESSD"/>
<feature type="region of interest" description="Disordered" evidence="7">
    <location>
        <begin position="374"/>
        <end position="404"/>
    </location>
</feature>
<dbReference type="InterPro" id="IPR024340">
    <property type="entry name" value="Sec16_CCD"/>
</dbReference>
<dbReference type="PANTHER" id="PTHR13402:SF6">
    <property type="entry name" value="SECRETORY 16, ISOFORM I"/>
    <property type="match status" value="1"/>
</dbReference>
<evidence type="ECO:0000256" key="5">
    <source>
        <dbReference type="ARBA" id="ARBA00022892"/>
    </source>
</evidence>
<dbReference type="GO" id="GO:0007030">
    <property type="term" value="P:Golgi organization"/>
    <property type="evidence" value="ECO:0007669"/>
    <property type="project" value="TreeGrafter"/>
</dbReference>
<feature type="compositionally biased region" description="Low complexity" evidence="7">
    <location>
        <begin position="1031"/>
        <end position="1041"/>
    </location>
</feature>
<keyword evidence="5 6" id="KW-0931">ER-Golgi transport</keyword>
<feature type="region of interest" description="Disordered" evidence="7">
    <location>
        <begin position="1031"/>
        <end position="1096"/>
    </location>
</feature>
<dbReference type="Pfam" id="PF12932">
    <property type="entry name" value="Sec16"/>
    <property type="match status" value="1"/>
</dbReference>
<evidence type="ECO:0000256" key="6">
    <source>
        <dbReference type="RuleBase" id="RU364101"/>
    </source>
</evidence>
<evidence type="ECO:0000256" key="1">
    <source>
        <dbReference type="ARBA" id="ARBA00004240"/>
    </source>
</evidence>
<dbReference type="GO" id="GO:0070973">
    <property type="term" value="P:protein localization to endoplasmic reticulum exit site"/>
    <property type="evidence" value="ECO:0007669"/>
    <property type="project" value="TreeGrafter"/>
</dbReference>
<feature type="compositionally biased region" description="Low complexity" evidence="7">
    <location>
        <begin position="1086"/>
        <end position="1096"/>
    </location>
</feature>
<reference evidence="10 11" key="1">
    <citation type="journal article" date="2017" name="Mol. Plant">
        <title>The Genome of Medicinal Plant Macleaya cordata Provides New Insights into Benzylisoquinoline Alkaloids Metabolism.</title>
        <authorList>
            <person name="Liu X."/>
            <person name="Liu Y."/>
            <person name="Huang P."/>
            <person name="Ma Y."/>
            <person name="Qing Z."/>
            <person name="Tang Q."/>
            <person name="Cao H."/>
            <person name="Cheng P."/>
            <person name="Zheng Y."/>
            <person name="Yuan Z."/>
            <person name="Zhou Y."/>
            <person name="Liu J."/>
            <person name="Tang Z."/>
            <person name="Zhuo Y."/>
            <person name="Zhang Y."/>
            <person name="Yu L."/>
            <person name="Huang J."/>
            <person name="Yang P."/>
            <person name="Peng Q."/>
            <person name="Zhang J."/>
            <person name="Jiang W."/>
            <person name="Zhang Z."/>
            <person name="Lin K."/>
            <person name="Ro D.K."/>
            <person name="Chen X."/>
            <person name="Xiong X."/>
            <person name="Shang Y."/>
            <person name="Huang S."/>
            <person name="Zeng J."/>
        </authorList>
    </citation>
    <scope>NUCLEOTIDE SEQUENCE [LARGE SCALE GENOMIC DNA]</scope>
    <source>
        <strain evidence="11">cv. BLH2017</strain>
        <tissue evidence="10">Root</tissue>
    </source>
</reference>
<evidence type="ECO:0000313" key="10">
    <source>
        <dbReference type="EMBL" id="OVA04802.1"/>
    </source>
</evidence>
<feature type="region of interest" description="Disordered" evidence="7">
    <location>
        <begin position="341"/>
        <end position="362"/>
    </location>
</feature>
<feature type="region of interest" description="Disordered" evidence="7">
    <location>
        <begin position="1142"/>
        <end position="1207"/>
    </location>
</feature>
<accession>A0A200Q2W2</accession>
<dbReference type="GO" id="GO:0070971">
    <property type="term" value="C:endoplasmic reticulum exit site"/>
    <property type="evidence" value="ECO:0007669"/>
    <property type="project" value="TreeGrafter"/>
</dbReference>
<dbReference type="OrthoDB" id="8918678at2759"/>
<feature type="domain" description="Sec16 central conserved" evidence="9">
    <location>
        <begin position="525"/>
        <end position="644"/>
    </location>
</feature>
<evidence type="ECO:0000256" key="3">
    <source>
        <dbReference type="ARBA" id="ARBA00022448"/>
    </source>
</evidence>
<gene>
    <name evidence="10" type="ORF">BVC80_8521g7</name>
</gene>
<dbReference type="GO" id="GO:0000139">
    <property type="term" value="C:Golgi membrane"/>
    <property type="evidence" value="ECO:0007669"/>
    <property type="project" value="UniProtKB-SubCell"/>
</dbReference>
<feature type="compositionally biased region" description="Polar residues" evidence="7">
    <location>
        <begin position="1067"/>
        <end position="1081"/>
    </location>
</feature>
<keyword evidence="6" id="KW-0333">Golgi apparatus</keyword>
<evidence type="ECO:0000313" key="11">
    <source>
        <dbReference type="Proteomes" id="UP000195402"/>
    </source>
</evidence>
<dbReference type="InterPro" id="IPR024298">
    <property type="entry name" value="Sec16_Sec23-bd"/>
</dbReference>
<comment type="similarity">
    <text evidence="2 6">Belongs to the SEC16 family.</text>
</comment>
<dbReference type="Proteomes" id="UP000195402">
    <property type="component" value="Unassembled WGS sequence"/>
</dbReference>
<comment type="subcellular location">
    <subcellularLocation>
        <location evidence="1">Endoplasmic reticulum</location>
    </subcellularLocation>
    <subcellularLocation>
        <location evidence="6">Golgi apparatus membrane</location>
    </subcellularLocation>
</comment>
<dbReference type="Gene3D" id="1.25.40.1030">
    <property type="match status" value="1"/>
</dbReference>
<feature type="compositionally biased region" description="Polar residues" evidence="7">
    <location>
        <begin position="113"/>
        <end position="127"/>
    </location>
</feature>
<dbReference type="EMBL" id="MVGT01003255">
    <property type="protein sequence ID" value="OVA04802.1"/>
    <property type="molecule type" value="Genomic_DNA"/>
</dbReference>
<evidence type="ECO:0000259" key="8">
    <source>
        <dbReference type="Pfam" id="PF12931"/>
    </source>
</evidence>
<dbReference type="GO" id="GO:0012507">
    <property type="term" value="C:ER to Golgi transport vesicle membrane"/>
    <property type="evidence" value="ECO:0007669"/>
    <property type="project" value="TreeGrafter"/>
</dbReference>
<feature type="compositionally biased region" description="Polar residues" evidence="7">
    <location>
        <begin position="1155"/>
        <end position="1172"/>
    </location>
</feature>
<dbReference type="CDD" id="cd09233">
    <property type="entry name" value="ACE1-Sec16-like"/>
    <property type="match status" value="1"/>
</dbReference>
<evidence type="ECO:0000256" key="4">
    <source>
        <dbReference type="ARBA" id="ARBA00022824"/>
    </source>
</evidence>
<dbReference type="GO" id="GO:0015031">
    <property type="term" value="P:protein transport"/>
    <property type="evidence" value="ECO:0007669"/>
    <property type="project" value="UniProtKB-KW"/>
</dbReference>
<feature type="compositionally biased region" description="Low complexity" evidence="7">
    <location>
        <begin position="1185"/>
        <end position="1195"/>
    </location>
</feature>
<evidence type="ECO:0000256" key="2">
    <source>
        <dbReference type="ARBA" id="ARBA00005927"/>
    </source>
</evidence>
<dbReference type="PANTHER" id="PTHR13402">
    <property type="entry name" value="RGPR-RELATED"/>
    <property type="match status" value="1"/>
</dbReference>
<sequence length="1385" mass="150243">MASPSPFQMEDQTDEDFFDKLVDNEFGVSESGPSFEDVVDSDEANAFSNLSIDEVVGTVSKGENLSEEVKFPSLSEIAAEKDILIPDQSNISLISSNAFNADQTAESGVNGANVASDNGMSKSSGSRNTSIKEVQWSSFSATDSSQHSELRSYLDFFTELDGNSADPFANVGDVPELKPSSSTEDVVADSTASFGSAQHKVGQAYEAVTEDTADGQNWESLYPGWRYDTKTGEWQQVDGYDASANSYQGSFEGEVQAAGDNFVSDQRSEVSYLQQTVQSVTGTVSDNCTTSRVYNWNQVSHLNNTEYPEPMVFDPQYPGWYYDTITQEWRLLESNNQAVQSNGTSHDQQIQNGNASTGGFYPEKDHSLYGEYGESKNYGSQGHGGQIHGEDWAGHGSANNTSKQNMNMWQPATVATESMASFCTKSQKSEKFYGSQGSVSNYSDQHNGTIMGTASLYEQTSRGYDDSRNLIGFQSFVPALNESQQRNQPKVEQSQQMQFSHSLQTSSQFSFASSEARSSAGRPPHALVTFGFGGKLIVMNDCSSFVTNSAYASQDSVGSSISILNLMDIVVDKSNSSIGVDYFHTLCQQSFPGPLVGGNFGNKELYKWIDERISNCESSNMDYRKRELLRLLLSLLKIACRHCGKLRSPFGTDPSLKEGDCPESAVAKLFASAERNGAQLSGYGAITQCLQNLPSEGQIRATAAEVQNLLVSGCTKEALQCAQEGQLWGPALVLAAQLGNQFHVDTVKQMAHHQLVAGSPLRTLCLLIAGQPADVFSADSTNISGVPGAVNLSQQPAQIGSNCMLDDWEKNLAVITANRTKNDELVIIHLGDCLWKERGEITAAHTCYLVAEANIESYSDSARMCLIGADHWKFPRTYASPDAIQRTELYEYAKVLGNSQSVMLPFQPYKLIYAYMLAELGKISDSLKYSQSILKSIKTGRAPEVEMWKQLTMSLEERIRTYQQGGYCTNLAPAKLVGKLLPLIDRSIHRMIGTQPPPSTSVFQSTVQGNEYDKLPAGPRVANSQSTMAMSSLMPSESMEPISGWTAGSNRMGMHNRSISEPDFGRSSRQVDPSTEASSDAQGKASVSGGPSRFGRFSSQLLQKTMGWVSRSRPDRQAKLGEKNKFYYDEKLKQWIEEGAEPPAQERALPPPPTTAFQNGTPDYNIKNTLKSESLPANGGSEFRSPSPSEHSSGIPPIPPSSNHFSARGRMGVRSRYVDTFNKSGGAPTNLFQTPSVLAAKPATGTNAKFFIPTPATSGDQTVDNATEENIQEATGSPNEGPPISSTAQNSIFSTPSLSSSMQRAPSMNSITPMGSKGMGVMGNGALSSGSRRTASWSGSVIDTFNSPSILSGTMRNPHSSFMHVDSMGPPTRGSSFGELHEVEL</sequence>
<feature type="region of interest" description="Disordered" evidence="7">
    <location>
        <begin position="108"/>
        <end position="127"/>
    </location>
</feature>
<evidence type="ECO:0000256" key="7">
    <source>
        <dbReference type="SAM" id="MobiDB-lite"/>
    </source>
</evidence>
<feature type="compositionally biased region" description="Polar residues" evidence="7">
    <location>
        <begin position="341"/>
        <end position="357"/>
    </location>
</feature>
<name>A0A200Q2W2_MACCD</name>
<protein>
    <recommendedName>
        <fullName evidence="6">Protein transport protein sec16</fullName>
    </recommendedName>
</protein>
<evidence type="ECO:0000259" key="9">
    <source>
        <dbReference type="Pfam" id="PF12932"/>
    </source>
</evidence>
<dbReference type="GO" id="GO:0016192">
    <property type="term" value="P:vesicle-mediated transport"/>
    <property type="evidence" value="ECO:0007669"/>
    <property type="project" value="UniProtKB-KW"/>
</dbReference>
<keyword evidence="4 6" id="KW-0256">Endoplasmic reticulum</keyword>
<keyword evidence="11" id="KW-1185">Reference proteome</keyword>
<dbReference type="InParanoid" id="A0A200Q2W2"/>
<dbReference type="FunCoup" id="A0A200Q2W2">
    <property type="interactions" value="1746"/>
</dbReference>
<keyword evidence="6" id="KW-0653">Protein transport</keyword>
<feature type="region of interest" description="Disordered" evidence="7">
    <location>
        <begin position="1272"/>
        <end position="1306"/>
    </location>
</feature>
<feature type="domain" description="Sec16 Sec23-binding" evidence="8">
    <location>
        <begin position="706"/>
        <end position="966"/>
    </location>
</feature>
<keyword evidence="3 6" id="KW-0813">Transport</keyword>
<comment type="caution">
    <text evidence="10">The sequence shown here is derived from an EMBL/GenBank/DDBJ whole genome shotgun (WGS) entry which is preliminary data.</text>
</comment>
<organism evidence="10 11">
    <name type="scientific">Macleaya cordata</name>
    <name type="common">Five-seeded plume-poppy</name>
    <name type="synonym">Bocconia cordata</name>
    <dbReference type="NCBI Taxonomy" id="56857"/>
    <lineage>
        <taxon>Eukaryota</taxon>
        <taxon>Viridiplantae</taxon>
        <taxon>Streptophyta</taxon>
        <taxon>Embryophyta</taxon>
        <taxon>Tracheophyta</taxon>
        <taxon>Spermatophyta</taxon>
        <taxon>Magnoliopsida</taxon>
        <taxon>Ranunculales</taxon>
        <taxon>Papaveraceae</taxon>
        <taxon>Papaveroideae</taxon>
        <taxon>Macleaya</taxon>
    </lineage>
</organism>
<dbReference type="STRING" id="56857.A0A200Q2W2"/>
<proteinExistence type="inferred from homology"/>
<dbReference type="Pfam" id="PF12931">
    <property type="entry name" value="TPR_Sec16"/>
    <property type="match status" value="1"/>
</dbReference>